<dbReference type="RefSeq" id="WP_117179093.1">
    <property type="nucleotide sequence ID" value="NZ_QFZK01000011.1"/>
</dbReference>
<evidence type="ECO:0000313" key="4">
    <source>
        <dbReference type="Proteomes" id="UP000260665"/>
    </source>
</evidence>
<feature type="chain" id="PRO_5017788297" evidence="1">
    <location>
        <begin position="28"/>
        <end position="148"/>
    </location>
</feature>
<gene>
    <name evidence="3" type="ORF">DIC66_15855</name>
</gene>
<evidence type="ECO:0000256" key="1">
    <source>
        <dbReference type="SAM" id="SignalP"/>
    </source>
</evidence>
<accession>A0A3E1R9T7</accession>
<keyword evidence="1" id="KW-0732">Signal</keyword>
<feature type="signal peptide" evidence="1">
    <location>
        <begin position="1"/>
        <end position="27"/>
    </location>
</feature>
<proteinExistence type="predicted"/>
<evidence type="ECO:0000313" key="3">
    <source>
        <dbReference type="EMBL" id="RFO95981.1"/>
    </source>
</evidence>
<dbReference type="AlphaFoldDB" id="A0A3E1R9T7"/>
<dbReference type="SMART" id="SM00754">
    <property type="entry name" value="CHRD"/>
    <property type="match status" value="1"/>
</dbReference>
<dbReference type="InterPro" id="IPR010895">
    <property type="entry name" value="CHRD"/>
</dbReference>
<feature type="domain" description="CHRD" evidence="2">
    <location>
        <begin position="29"/>
        <end position="148"/>
    </location>
</feature>
<name>A0A3E1R9T7_9BURK</name>
<dbReference type="PROSITE" id="PS50933">
    <property type="entry name" value="CHRD"/>
    <property type="match status" value="1"/>
</dbReference>
<reference evidence="3 4" key="1">
    <citation type="submission" date="2018-05" db="EMBL/GenBank/DDBJ databases">
        <title>Rhodoferax soyangensis sp.nov., isolated from an oligotrophic freshwater lake.</title>
        <authorList>
            <person name="Park M."/>
        </authorList>
    </citation>
    <scope>NUCLEOTIDE SEQUENCE [LARGE SCALE GENOMIC DNA]</scope>
    <source>
        <strain evidence="3 4">IMCC26218</strain>
    </source>
</reference>
<dbReference type="Pfam" id="PF07452">
    <property type="entry name" value="CHRD"/>
    <property type="match status" value="1"/>
</dbReference>
<keyword evidence="4" id="KW-1185">Reference proteome</keyword>
<comment type="caution">
    <text evidence="3">The sequence shown here is derived from an EMBL/GenBank/DDBJ whole genome shotgun (WGS) entry which is preliminary data.</text>
</comment>
<dbReference type="PROSITE" id="PS51257">
    <property type="entry name" value="PROKAR_LIPOPROTEIN"/>
    <property type="match status" value="1"/>
</dbReference>
<protein>
    <submittedName>
        <fullName evidence="3">CHRD domain-containing protein</fullName>
    </submittedName>
</protein>
<dbReference type="OrthoDB" id="571052at2"/>
<evidence type="ECO:0000259" key="2">
    <source>
        <dbReference type="PROSITE" id="PS50933"/>
    </source>
</evidence>
<dbReference type="Proteomes" id="UP000260665">
    <property type="component" value="Unassembled WGS sequence"/>
</dbReference>
<sequence length="148" mass="14707">MMKTRTFLSLSLITAALGLSACGSMMASNTTALRAKLSGANEVPANASAGSGALEASLDKQSNMLTWTVSYSGTTGPVKAGHFHGPAAAGANAGVALGFTGSVESPIKGSATLSAAQVADVLAGKWYVNLHTAANPGGELRGQVMPAQ</sequence>
<dbReference type="EMBL" id="QFZK01000011">
    <property type="protein sequence ID" value="RFO95981.1"/>
    <property type="molecule type" value="Genomic_DNA"/>
</dbReference>
<organism evidence="3 4">
    <name type="scientific">Rhodoferax lacus</name>
    <dbReference type="NCBI Taxonomy" id="2184758"/>
    <lineage>
        <taxon>Bacteria</taxon>
        <taxon>Pseudomonadati</taxon>
        <taxon>Pseudomonadota</taxon>
        <taxon>Betaproteobacteria</taxon>
        <taxon>Burkholderiales</taxon>
        <taxon>Comamonadaceae</taxon>
        <taxon>Rhodoferax</taxon>
    </lineage>
</organism>